<dbReference type="Pfam" id="PF01074">
    <property type="entry name" value="Glyco_hydro_38N"/>
    <property type="match status" value="1"/>
</dbReference>
<dbReference type="InterPro" id="IPR000602">
    <property type="entry name" value="Glyco_hydro_38_N"/>
</dbReference>
<dbReference type="GO" id="GO:0046872">
    <property type="term" value="F:metal ion binding"/>
    <property type="evidence" value="ECO:0007669"/>
    <property type="project" value="UniProtKB-KW"/>
</dbReference>
<dbReference type="GO" id="GO:0030246">
    <property type="term" value="F:carbohydrate binding"/>
    <property type="evidence" value="ECO:0007669"/>
    <property type="project" value="InterPro"/>
</dbReference>
<dbReference type="GO" id="GO:0004559">
    <property type="term" value="F:alpha-mannosidase activity"/>
    <property type="evidence" value="ECO:0007669"/>
    <property type="project" value="InterPro"/>
</dbReference>
<evidence type="ECO:0000256" key="1">
    <source>
        <dbReference type="ARBA" id="ARBA00009792"/>
    </source>
</evidence>
<dbReference type="Pfam" id="PF09261">
    <property type="entry name" value="Alpha-mann_mid"/>
    <property type="match status" value="1"/>
</dbReference>
<dbReference type="EC" id="3.2.1.-" evidence="7"/>
<reference evidence="9" key="1">
    <citation type="journal article" date="2019" name="bioRxiv">
        <title>The Genome of the Zebra Mussel, Dreissena polymorpha: A Resource for Invasive Species Research.</title>
        <authorList>
            <person name="McCartney M.A."/>
            <person name="Auch B."/>
            <person name="Kono T."/>
            <person name="Mallez S."/>
            <person name="Zhang Y."/>
            <person name="Obille A."/>
            <person name="Becker A."/>
            <person name="Abrahante J.E."/>
            <person name="Garbe J."/>
            <person name="Badalamenti J.P."/>
            <person name="Herman A."/>
            <person name="Mangelson H."/>
            <person name="Liachko I."/>
            <person name="Sullivan S."/>
            <person name="Sone E.D."/>
            <person name="Koren S."/>
            <person name="Silverstein K.A.T."/>
            <person name="Beckman K.B."/>
            <person name="Gohl D.M."/>
        </authorList>
    </citation>
    <scope>NUCLEOTIDE SEQUENCE</scope>
    <source>
        <strain evidence="9">Duluth1</strain>
        <tissue evidence="9">Whole animal</tissue>
    </source>
</reference>
<dbReference type="InterPro" id="IPR015341">
    <property type="entry name" value="Glyco_hydro_38_cen"/>
</dbReference>
<dbReference type="Gene3D" id="1.20.1270.50">
    <property type="entry name" value="Glycoside hydrolase family 38, central domain"/>
    <property type="match status" value="1"/>
</dbReference>
<dbReference type="PANTHER" id="PTHR11607">
    <property type="entry name" value="ALPHA-MANNOSIDASE"/>
    <property type="match status" value="1"/>
</dbReference>
<protein>
    <recommendedName>
        <fullName evidence="7">Alpha-mannosidase</fullName>
        <ecNumber evidence="7">3.2.1.-</ecNumber>
    </recommendedName>
</protein>
<accession>A0A9D4KV26</accession>
<keyword evidence="4 7" id="KW-0862">Zinc</keyword>
<dbReference type="InterPro" id="IPR027291">
    <property type="entry name" value="Glyco_hydro_38_N_sf"/>
</dbReference>
<dbReference type="Proteomes" id="UP000828390">
    <property type="component" value="Unassembled WGS sequence"/>
</dbReference>
<keyword evidence="2 7" id="KW-0479">Metal-binding</keyword>
<evidence type="ECO:0000313" key="9">
    <source>
        <dbReference type="EMBL" id="KAH3846665.1"/>
    </source>
</evidence>
<keyword evidence="5" id="KW-1015">Disulfide bond</keyword>
<gene>
    <name evidence="9" type="ORF">DPMN_088967</name>
</gene>
<dbReference type="InterPro" id="IPR011013">
    <property type="entry name" value="Gal_mutarotase_sf_dom"/>
</dbReference>
<dbReference type="InterPro" id="IPR050843">
    <property type="entry name" value="Glycosyl_Hydrlase_38"/>
</dbReference>
<reference evidence="9" key="2">
    <citation type="submission" date="2020-11" db="EMBL/GenBank/DDBJ databases">
        <authorList>
            <person name="McCartney M.A."/>
            <person name="Auch B."/>
            <person name="Kono T."/>
            <person name="Mallez S."/>
            <person name="Becker A."/>
            <person name="Gohl D.M."/>
            <person name="Silverstein K.A.T."/>
            <person name="Koren S."/>
            <person name="Bechman K.B."/>
            <person name="Herman A."/>
            <person name="Abrahante J.E."/>
            <person name="Garbe J."/>
        </authorList>
    </citation>
    <scope>NUCLEOTIDE SEQUENCE</scope>
    <source>
        <strain evidence="9">Duluth1</strain>
        <tissue evidence="9">Whole animal</tissue>
    </source>
</reference>
<sequence>MRITWLRFHRKWRRLAVLVVAVYLVVNGLLFSKLIGWVDHLSSLMEKRYDPFGSIHRNPCPMQRNLYASERILTGSDAVCQAAWSDNDADIQMESVLDELSVGYPNLVLTVYGWADTIRVEAWSPAPLTVIVMPHSHQDPGWLSTMDAYYTQFTKGTLDNIAEQLSANPSWTFIWNEIVFLQRWWTDASNEQRIKFKKLLVSGQLELVSGGLVMPDESLTHFNAILDQLVEGHQWVKQTFNITIENNWAIDPFGHSATVPYLLREAGLKNMVIQRTHFAVKREFAKKRSFEFYWRQSWDFEGKHDMFCHMLPFLLYNIPHSCGPDRHVCCQFDFHHQHCYHGKSHIPVVSVTENNLAELAESLWEQLQKKASLYRHGVVLLPHGDDFRYATKPEWETQMFNLQKIMDYINRNDRMQTKIKFGTLNDYFKAVKSEKAPGPPSSKGPFAVLSGDFLPYSDRSDQYWTGFYTSRPWIKEAVSRLQDYLRSAEILFTLSLSVTKINTSMASLYRKLESSRRTLAVSLHHDAITGTSKANVMQDNKLSIQQAFGELNNVHETCIKGILKNYDHKYQTINITGDSGQQLLILRQDLPIRLLIWNSIGTKRDVVARVLTDTRDVHVTDVYERRVTQQVDPEWTKDGHVTDGTFWLSFQAEVPGFSVAGYLVDISTDDVYASLVTLYNLTSSKQGTHETINSFYIQPRVTDYFNISNDILTASFSSCDGLLSSVYYPAIGATFTADLSFITYSTGHHTHPFRDKSGAYIFLPDGSARYISEQPTVVLTEGKLFSQVRSVYKSFTLVATIYHTTNADLSNGIHLETEVNLNSDTWDNTELGLRLETNVYDSSLGFCTDANGFQARTRCSTEERDRTSLAS</sequence>
<dbReference type="SUPFAM" id="SSF74650">
    <property type="entry name" value="Galactose mutarotase-like"/>
    <property type="match status" value="1"/>
</dbReference>
<dbReference type="PANTHER" id="PTHR11607:SF3">
    <property type="entry name" value="LYSOSOMAL ALPHA-MANNOSIDASE"/>
    <property type="match status" value="1"/>
</dbReference>
<evidence type="ECO:0000256" key="6">
    <source>
        <dbReference type="ARBA" id="ARBA00023295"/>
    </source>
</evidence>
<dbReference type="InterPro" id="IPR011330">
    <property type="entry name" value="Glyco_hydro/deAcase_b/a-brl"/>
</dbReference>
<evidence type="ECO:0000256" key="3">
    <source>
        <dbReference type="ARBA" id="ARBA00022801"/>
    </source>
</evidence>
<dbReference type="EMBL" id="JAIWYP010000003">
    <property type="protein sequence ID" value="KAH3846665.1"/>
    <property type="molecule type" value="Genomic_DNA"/>
</dbReference>
<feature type="non-terminal residue" evidence="9">
    <location>
        <position position="871"/>
    </location>
</feature>
<keyword evidence="3 7" id="KW-0378">Hydrolase</keyword>
<dbReference type="Gene3D" id="2.60.40.1180">
    <property type="entry name" value="Golgi alpha-mannosidase II"/>
    <property type="match status" value="1"/>
</dbReference>
<dbReference type="SUPFAM" id="SSF88713">
    <property type="entry name" value="Glycoside hydrolase/deacetylase"/>
    <property type="match status" value="1"/>
</dbReference>
<comment type="caution">
    <text evidence="9">The sequence shown here is derived from an EMBL/GenBank/DDBJ whole genome shotgun (WGS) entry which is preliminary data.</text>
</comment>
<dbReference type="InterPro" id="IPR013780">
    <property type="entry name" value="Glyco_hydro_b"/>
</dbReference>
<evidence type="ECO:0000256" key="5">
    <source>
        <dbReference type="ARBA" id="ARBA00023157"/>
    </source>
</evidence>
<evidence type="ECO:0000256" key="7">
    <source>
        <dbReference type="RuleBase" id="RU361199"/>
    </source>
</evidence>
<dbReference type="SUPFAM" id="SSF88688">
    <property type="entry name" value="Families 57/38 glycoside transferase middle domain"/>
    <property type="match status" value="1"/>
</dbReference>
<comment type="similarity">
    <text evidence="1 7">Belongs to the glycosyl hydrolase 38 family.</text>
</comment>
<proteinExistence type="inferred from homology"/>
<dbReference type="SMART" id="SM00872">
    <property type="entry name" value="Alpha-mann_mid"/>
    <property type="match status" value="1"/>
</dbReference>
<evidence type="ECO:0000313" key="10">
    <source>
        <dbReference type="Proteomes" id="UP000828390"/>
    </source>
</evidence>
<comment type="cofactor">
    <cofactor evidence="7">
        <name>Zn(2+)</name>
        <dbReference type="ChEBI" id="CHEBI:29105"/>
    </cofactor>
    <text evidence="7">Binds 1 zinc ion per subunit.</text>
</comment>
<dbReference type="InterPro" id="IPR011682">
    <property type="entry name" value="Glyco_hydro_38_C"/>
</dbReference>
<dbReference type="GO" id="GO:0000139">
    <property type="term" value="C:Golgi membrane"/>
    <property type="evidence" value="ECO:0007669"/>
    <property type="project" value="TreeGrafter"/>
</dbReference>
<evidence type="ECO:0000259" key="8">
    <source>
        <dbReference type="SMART" id="SM00872"/>
    </source>
</evidence>
<dbReference type="Pfam" id="PF07748">
    <property type="entry name" value="Glyco_hydro_38C"/>
    <property type="match status" value="1"/>
</dbReference>
<organism evidence="9 10">
    <name type="scientific">Dreissena polymorpha</name>
    <name type="common">Zebra mussel</name>
    <name type="synonym">Mytilus polymorpha</name>
    <dbReference type="NCBI Taxonomy" id="45954"/>
    <lineage>
        <taxon>Eukaryota</taxon>
        <taxon>Metazoa</taxon>
        <taxon>Spiralia</taxon>
        <taxon>Lophotrochozoa</taxon>
        <taxon>Mollusca</taxon>
        <taxon>Bivalvia</taxon>
        <taxon>Autobranchia</taxon>
        <taxon>Heteroconchia</taxon>
        <taxon>Euheterodonta</taxon>
        <taxon>Imparidentia</taxon>
        <taxon>Neoheterodontei</taxon>
        <taxon>Myida</taxon>
        <taxon>Dreissenoidea</taxon>
        <taxon>Dreissenidae</taxon>
        <taxon>Dreissena</taxon>
    </lineage>
</organism>
<dbReference type="GO" id="GO:0006491">
    <property type="term" value="P:N-glycan processing"/>
    <property type="evidence" value="ECO:0007669"/>
    <property type="project" value="TreeGrafter"/>
</dbReference>
<dbReference type="Gene3D" id="2.70.98.30">
    <property type="entry name" value="Golgi alpha-mannosidase II, domain 4"/>
    <property type="match status" value="1"/>
</dbReference>
<keyword evidence="10" id="KW-1185">Reference proteome</keyword>
<keyword evidence="6 7" id="KW-0326">Glycosidase</keyword>
<evidence type="ECO:0000256" key="2">
    <source>
        <dbReference type="ARBA" id="ARBA00022723"/>
    </source>
</evidence>
<dbReference type="GO" id="GO:0006013">
    <property type="term" value="P:mannose metabolic process"/>
    <property type="evidence" value="ECO:0007669"/>
    <property type="project" value="InterPro"/>
</dbReference>
<dbReference type="InterPro" id="IPR037094">
    <property type="entry name" value="Glyco_hydro_38_cen_sf"/>
</dbReference>
<feature type="domain" description="Glycoside hydrolase family 38 central" evidence="8">
    <location>
        <begin position="462"/>
        <end position="544"/>
    </location>
</feature>
<dbReference type="Gene3D" id="3.20.110.10">
    <property type="entry name" value="Glycoside hydrolase 38, N terminal domain"/>
    <property type="match status" value="1"/>
</dbReference>
<name>A0A9D4KV26_DREPO</name>
<evidence type="ECO:0000256" key="4">
    <source>
        <dbReference type="ARBA" id="ARBA00022833"/>
    </source>
</evidence>
<dbReference type="AlphaFoldDB" id="A0A9D4KV26"/>
<dbReference type="InterPro" id="IPR028995">
    <property type="entry name" value="Glyco_hydro_57/38_cen_sf"/>
</dbReference>